<dbReference type="EMBL" id="CP022987">
    <property type="protein sequence ID" value="QAA93529.1"/>
    <property type="molecule type" value="Genomic_DNA"/>
</dbReference>
<protein>
    <submittedName>
        <fullName evidence="3">5-carboxymethyl-2-hydroxymuconate isomerase</fullName>
    </submittedName>
</protein>
<dbReference type="GO" id="GO:0016853">
    <property type="term" value="F:isomerase activity"/>
    <property type="evidence" value="ECO:0007669"/>
    <property type="project" value="UniProtKB-KW"/>
</dbReference>
<dbReference type="Proteomes" id="UP000283474">
    <property type="component" value="Chromosome"/>
</dbReference>
<dbReference type="PANTHER" id="PTHR11820">
    <property type="entry name" value="ACYLPYRUVASE"/>
    <property type="match status" value="1"/>
</dbReference>
<dbReference type="InterPro" id="IPR011234">
    <property type="entry name" value="Fumarylacetoacetase-like_C"/>
</dbReference>
<keyword evidence="1" id="KW-0479">Metal-binding</keyword>
<keyword evidence="3" id="KW-0413">Isomerase</keyword>
<accession>A0A410GB63</accession>
<dbReference type="Pfam" id="PF01557">
    <property type="entry name" value="FAA_hydrolase"/>
    <property type="match status" value="1"/>
</dbReference>
<feature type="domain" description="Fumarylacetoacetase-like C-terminal" evidence="2">
    <location>
        <begin position="27"/>
        <end position="230"/>
    </location>
</feature>
<dbReference type="GO" id="GO:0046872">
    <property type="term" value="F:metal ion binding"/>
    <property type="evidence" value="ECO:0007669"/>
    <property type="project" value="UniProtKB-KW"/>
</dbReference>
<sequence length="235" mass="24866">MATVIPAIPTAALAVAGSADSFPVRRVYCVGRNYAEHAKEMGFTGREDPFFFNKPADALLNVADGQTGVMPYPPRTSNLHYEIELVVALDKGGRDLSPEQAEKCVWGYAVGLDMTRRDLQGEAKKLGRPWEVGKAFDHSAPVGPLYPRERVGTLQAGAITLSVNGAVQQSSDLSKMIWSVAESLAYLSTLFELKAGDIIFTGTPEGVGPVVPGDLMVGAVAGLGELHVQVGAPAA</sequence>
<dbReference type="RefSeq" id="WP_128354574.1">
    <property type="nucleotide sequence ID" value="NZ_CP022987.1"/>
</dbReference>
<dbReference type="InterPro" id="IPR036663">
    <property type="entry name" value="Fumarylacetoacetase_C_sf"/>
</dbReference>
<organism evidence="3 4">
    <name type="scientific">Pollutimonas thiosulfatoxidans</name>
    <dbReference type="NCBI Taxonomy" id="2028345"/>
    <lineage>
        <taxon>Bacteria</taxon>
        <taxon>Pseudomonadati</taxon>
        <taxon>Pseudomonadota</taxon>
        <taxon>Betaproteobacteria</taxon>
        <taxon>Burkholderiales</taxon>
        <taxon>Alcaligenaceae</taxon>
        <taxon>Pollutimonas</taxon>
    </lineage>
</organism>
<evidence type="ECO:0000313" key="4">
    <source>
        <dbReference type="Proteomes" id="UP000283474"/>
    </source>
</evidence>
<evidence type="ECO:0000256" key="1">
    <source>
        <dbReference type="ARBA" id="ARBA00022723"/>
    </source>
</evidence>
<dbReference type="Gene3D" id="3.90.850.10">
    <property type="entry name" value="Fumarylacetoacetase-like, C-terminal domain"/>
    <property type="match status" value="1"/>
</dbReference>
<dbReference type="PANTHER" id="PTHR11820:SF90">
    <property type="entry name" value="FLUTATHIONE S-TRANSFERASE"/>
    <property type="match status" value="1"/>
</dbReference>
<evidence type="ECO:0000259" key="2">
    <source>
        <dbReference type="Pfam" id="PF01557"/>
    </source>
</evidence>
<proteinExistence type="predicted"/>
<name>A0A410GB63_9BURK</name>
<gene>
    <name evidence="3" type="ORF">CKA81_06515</name>
</gene>
<keyword evidence="4" id="KW-1185">Reference proteome</keyword>
<dbReference type="AlphaFoldDB" id="A0A410GB63"/>
<dbReference type="GO" id="GO:0018773">
    <property type="term" value="F:acetylpyruvate hydrolase activity"/>
    <property type="evidence" value="ECO:0007669"/>
    <property type="project" value="TreeGrafter"/>
</dbReference>
<dbReference type="SUPFAM" id="SSF56529">
    <property type="entry name" value="FAH"/>
    <property type="match status" value="1"/>
</dbReference>
<reference evidence="3 4" key="1">
    <citation type="submission" date="2017-08" db="EMBL/GenBank/DDBJ databases">
        <authorList>
            <person name="Park S.-J."/>
            <person name="Kim H."/>
        </authorList>
    </citation>
    <scope>NUCLEOTIDE SEQUENCE [LARGE SCALE GENOMIC DNA]</scope>
    <source>
        <strain evidence="4">ye3</strain>
    </source>
</reference>
<dbReference type="KEGG" id="pus:CKA81_06515"/>
<evidence type="ECO:0000313" key="3">
    <source>
        <dbReference type="EMBL" id="QAA93529.1"/>
    </source>
</evidence>
<dbReference type="OrthoDB" id="9805307at2"/>